<organism evidence="1 2">
    <name type="scientific">Tepidibacillus fermentans</name>
    <dbReference type="NCBI Taxonomy" id="1281767"/>
    <lineage>
        <taxon>Bacteria</taxon>
        <taxon>Bacillati</taxon>
        <taxon>Bacillota</taxon>
        <taxon>Bacilli</taxon>
        <taxon>Bacillales</taxon>
        <taxon>Bacillaceae</taxon>
        <taxon>Tepidibacillus</taxon>
    </lineage>
</organism>
<dbReference type="Proteomes" id="UP000295788">
    <property type="component" value="Unassembled WGS sequence"/>
</dbReference>
<sequence length="143" mass="15646">MKHKLFSTTVILLLSVVMALPVLANTSYWSLTLDYRIVDGDKNSVYHDLTSGTMTISGNIYPYSLDGGHNPSPAPVTFSVYKSVFGFDPFAGSTTVTPYSTLNSSKYFNANLGSETAGKYYLQVYKVEDDGWNEKGSGTLVTK</sequence>
<dbReference type="EMBL" id="SMAB01000006">
    <property type="protein sequence ID" value="TCS83093.1"/>
    <property type="molecule type" value="Genomic_DNA"/>
</dbReference>
<protein>
    <submittedName>
        <fullName evidence="1">Uncharacterized protein</fullName>
    </submittedName>
</protein>
<dbReference type="AlphaFoldDB" id="A0A4R3KHW7"/>
<comment type="caution">
    <text evidence="1">The sequence shown here is derived from an EMBL/GenBank/DDBJ whole genome shotgun (WGS) entry which is preliminary data.</text>
</comment>
<reference evidence="1 2" key="1">
    <citation type="submission" date="2019-03" db="EMBL/GenBank/DDBJ databases">
        <title>Genomic Encyclopedia of Type Strains, Phase IV (KMG-IV): sequencing the most valuable type-strain genomes for metagenomic binning, comparative biology and taxonomic classification.</title>
        <authorList>
            <person name="Goeker M."/>
        </authorList>
    </citation>
    <scope>NUCLEOTIDE SEQUENCE [LARGE SCALE GENOMIC DNA]</scope>
    <source>
        <strain evidence="1 2">DSM 23802</strain>
    </source>
</reference>
<evidence type="ECO:0000313" key="2">
    <source>
        <dbReference type="Proteomes" id="UP000295788"/>
    </source>
</evidence>
<accession>A0A4R3KHW7</accession>
<proteinExistence type="predicted"/>
<keyword evidence="2" id="KW-1185">Reference proteome</keyword>
<dbReference type="OrthoDB" id="2988479at2"/>
<evidence type="ECO:0000313" key="1">
    <source>
        <dbReference type="EMBL" id="TCS83093.1"/>
    </source>
</evidence>
<name>A0A4R3KHW7_9BACI</name>
<gene>
    <name evidence="1" type="ORF">EDD72_10619</name>
</gene>
<dbReference type="RefSeq" id="WP_132767993.1">
    <property type="nucleotide sequence ID" value="NZ_SMAB01000006.1"/>
</dbReference>